<dbReference type="AlphaFoldDB" id="A0A1C1CVR9"/>
<keyword evidence="3" id="KW-1185">Reference proteome</keyword>
<feature type="region of interest" description="Disordered" evidence="1">
    <location>
        <begin position="1"/>
        <end position="28"/>
    </location>
</feature>
<evidence type="ECO:0000313" key="2">
    <source>
        <dbReference type="EMBL" id="OCT52632.1"/>
    </source>
</evidence>
<comment type="caution">
    <text evidence="2">The sequence shown here is derived from an EMBL/GenBank/DDBJ whole genome shotgun (WGS) entry which is preliminary data.</text>
</comment>
<evidence type="ECO:0000313" key="3">
    <source>
        <dbReference type="Proteomes" id="UP000094526"/>
    </source>
</evidence>
<reference evidence="3" key="1">
    <citation type="submission" date="2015-07" db="EMBL/GenBank/DDBJ databases">
        <authorList>
            <person name="Teixeira M.M."/>
            <person name="Souza R.C."/>
            <person name="Almeida L.G."/>
            <person name="Vicente V.A."/>
            <person name="de Hoog S."/>
            <person name="Bocca A.L."/>
            <person name="de Almeida S.R."/>
            <person name="Vasconcelos A.T."/>
            <person name="Felipe M.S."/>
        </authorList>
    </citation>
    <scope>NUCLEOTIDE SEQUENCE [LARGE SCALE GENOMIC DNA]</scope>
    <source>
        <strain evidence="3">KSF</strain>
    </source>
</reference>
<sequence length="75" mass="8211">MSANMFSRRALQLTQRRPNPSTLGKTPLSRLSAPAAIATSQNVQIRSVLTSLRRGGFSERWSIAKEDKSNTTPAP</sequence>
<organism evidence="2 3">
    <name type="scientific">Cladophialophora carrionii</name>
    <dbReference type="NCBI Taxonomy" id="86049"/>
    <lineage>
        <taxon>Eukaryota</taxon>
        <taxon>Fungi</taxon>
        <taxon>Dikarya</taxon>
        <taxon>Ascomycota</taxon>
        <taxon>Pezizomycotina</taxon>
        <taxon>Eurotiomycetes</taxon>
        <taxon>Chaetothyriomycetidae</taxon>
        <taxon>Chaetothyriales</taxon>
        <taxon>Herpotrichiellaceae</taxon>
        <taxon>Cladophialophora</taxon>
    </lineage>
</organism>
<dbReference type="EMBL" id="LGRB01000008">
    <property type="protein sequence ID" value="OCT52632.1"/>
    <property type="molecule type" value="Genomic_DNA"/>
</dbReference>
<feature type="compositionally biased region" description="Polar residues" evidence="1">
    <location>
        <begin position="12"/>
        <end position="24"/>
    </location>
</feature>
<evidence type="ECO:0000256" key="1">
    <source>
        <dbReference type="SAM" id="MobiDB-lite"/>
    </source>
</evidence>
<dbReference type="STRING" id="86049.A0A1C1CVR9"/>
<accession>A0A1C1CVR9</accession>
<gene>
    <name evidence="2" type="ORF">CLCR_11069</name>
</gene>
<dbReference type="Proteomes" id="UP000094526">
    <property type="component" value="Unassembled WGS sequence"/>
</dbReference>
<protein>
    <submittedName>
        <fullName evidence="2">Uncharacterized protein</fullName>
    </submittedName>
</protein>
<dbReference type="VEuPathDB" id="FungiDB:CLCR_11069"/>
<proteinExistence type="predicted"/>
<name>A0A1C1CVR9_9EURO</name>